<proteinExistence type="predicted"/>
<name>A0A329MBG5_9BACL</name>
<keyword evidence="4" id="KW-1133">Transmembrane helix</keyword>
<accession>A0A329MBG5</accession>
<dbReference type="EMBL" id="QMFB01000019">
    <property type="protein sequence ID" value="RAV17419.1"/>
    <property type="molecule type" value="Genomic_DNA"/>
</dbReference>
<feature type="transmembrane region" description="Helical" evidence="4">
    <location>
        <begin position="301"/>
        <end position="321"/>
    </location>
</feature>
<dbReference type="InterPro" id="IPR009057">
    <property type="entry name" value="Homeodomain-like_sf"/>
</dbReference>
<dbReference type="Pfam" id="PF12833">
    <property type="entry name" value="HTH_18"/>
    <property type="match status" value="1"/>
</dbReference>
<evidence type="ECO:0000259" key="5">
    <source>
        <dbReference type="PROSITE" id="PS01124"/>
    </source>
</evidence>
<dbReference type="GO" id="GO:0003700">
    <property type="term" value="F:DNA-binding transcription factor activity"/>
    <property type="evidence" value="ECO:0007669"/>
    <property type="project" value="InterPro"/>
</dbReference>
<keyword evidence="3" id="KW-0804">Transcription</keyword>
<evidence type="ECO:0000256" key="4">
    <source>
        <dbReference type="SAM" id="Phobius"/>
    </source>
</evidence>
<keyword evidence="4" id="KW-0812">Transmembrane</keyword>
<dbReference type="Gene3D" id="1.10.10.60">
    <property type="entry name" value="Homeodomain-like"/>
    <property type="match status" value="2"/>
</dbReference>
<dbReference type="PROSITE" id="PS01124">
    <property type="entry name" value="HTH_ARAC_FAMILY_2"/>
    <property type="match status" value="1"/>
</dbReference>
<dbReference type="AlphaFoldDB" id="A0A329MBG5"/>
<evidence type="ECO:0000256" key="2">
    <source>
        <dbReference type="ARBA" id="ARBA00023125"/>
    </source>
</evidence>
<evidence type="ECO:0000256" key="3">
    <source>
        <dbReference type="ARBA" id="ARBA00023163"/>
    </source>
</evidence>
<dbReference type="PANTHER" id="PTHR43280">
    <property type="entry name" value="ARAC-FAMILY TRANSCRIPTIONAL REGULATOR"/>
    <property type="match status" value="1"/>
</dbReference>
<keyword evidence="7" id="KW-1185">Reference proteome</keyword>
<dbReference type="GO" id="GO:0043565">
    <property type="term" value="F:sequence-specific DNA binding"/>
    <property type="evidence" value="ECO:0007669"/>
    <property type="project" value="InterPro"/>
</dbReference>
<dbReference type="SMART" id="SM00342">
    <property type="entry name" value="HTH_ARAC"/>
    <property type="match status" value="1"/>
</dbReference>
<dbReference type="PANTHER" id="PTHR43280:SF2">
    <property type="entry name" value="HTH-TYPE TRANSCRIPTIONAL REGULATOR EXSA"/>
    <property type="match status" value="1"/>
</dbReference>
<organism evidence="6 7">
    <name type="scientific">Paenibacillus contaminans</name>
    <dbReference type="NCBI Taxonomy" id="450362"/>
    <lineage>
        <taxon>Bacteria</taxon>
        <taxon>Bacillati</taxon>
        <taxon>Bacillota</taxon>
        <taxon>Bacilli</taxon>
        <taxon>Bacillales</taxon>
        <taxon>Paenibacillaceae</taxon>
        <taxon>Paenibacillus</taxon>
    </lineage>
</organism>
<evidence type="ECO:0000313" key="7">
    <source>
        <dbReference type="Proteomes" id="UP000250369"/>
    </source>
</evidence>
<feature type="transmembrane region" description="Helical" evidence="4">
    <location>
        <begin position="20"/>
        <end position="41"/>
    </location>
</feature>
<dbReference type="RefSeq" id="WP_113034270.1">
    <property type="nucleotide sequence ID" value="NZ_QMFB01000019.1"/>
</dbReference>
<protein>
    <recommendedName>
        <fullName evidence="5">HTH araC/xylS-type domain-containing protein</fullName>
    </recommendedName>
</protein>
<keyword evidence="1" id="KW-0805">Transcription regulation</keyword>
<dbReference type="SUPFAM" id="SSF46689">
    <property type="entry name" value="Homeodomain-like"/>
    <property type="match status" value="1"/>
</dbReference>
<comment type="caution">
    <text evidence="6">The sequence shown here is derived from an EMBL/GenBank/DDBJ whole genome shotgun (WGS) entry which is preliminary data.</text>
</comment>
<dbReference type="Proteomes" id="UP000250369">
    <property type="component" value="Unassembled WGS sequence"/>
</dbReference>
<sequence>MNKSGKELHSRRKSLRKVFLLLLASYISLLLVAMISSIIYYQRVESNMLDSAKRTSMTMLEQLKIDMDNKIEYVNKLSNSLVFNQKMDMLVRDNQTVYTYEDLMKDMMGFTKSDFIYDYYVYFANSDEIVTSTIKIDPKHFYDNVYNYEDVQYEKWYSMLHEYHFRKYMSATRLNAYGSQTQSVITFMQTIPIHRSSTMAQAIILIDESKIKAVIDKMNWASGAHIYVLNKDSETILTSKNAPVISDDIKHAMNTTSGVVDHEQNSENVIVSFQISDDTGWKYIMVTPKSKFFSQINRIKVNGYIILIICTLIGSVLAYIYTYKNYRPIKEISNIIGHEDNSNIQSNNEFEHIRSFIIQTLEKKKELKDIINVQAPIMRSSYFTKLMKGYPCSTGNEKDSLGFLGIELQSDGFMVIITEISDRCGFFKDHTEEEWMLGRFILMNVGEELFNNEYRCYFVEIDHCRVAFILNLQQDRDGINQKNEFEQIYTIYNEVIEKKWGLSITCGVSNQHTGMIQLRECYDEAMKALEYSTVKGKGGIIYFEELSRGDSYYYYPIDIEIQMINFLRSGDYENAIQMVDMIIEVNFKSRRISYETGKCLIIEMISTYMKVMNVILAKSGESTIPMDDMVKNVLGSSTIAEMSMKMKEIADSICKLVKKNQGTPGEKLVNEVIAYIRDNFSDNSLSLKSIAERFNITPQYVSTLFKKHTSENIKDFISQIRLEKAKEYLADSSLTTSQIAELLGYADEKGVIRLFKKCEGITPGSYRKSIGTE</sequence>
<evidence type="ECO:0000256" key="1">
    <source>
        <dbReference type="ARBA" id="ARBA00023015"/>
    </source>
</evidence>
<dbReference type="Gene3D" id="3.30.450.20">
    <property type="entry name" value="PAS domain"/>
    <property type="match status" value="1"/>
</dbReference>
<gene>
    <name evidence="6" type="ORF">DQG23_27660</name>
</gene>
<dbReference type="InterPro" id="IPR018060">
    <property type="entry name" value="HTH_AraC"/>
</dbReference>
<reference evidence="6 7" key="1">
    <citation type="journal article" date="2009" name="Int. J. Syst. Evol. Microbiol.">
        <title>Paenibacillus contaminans sp. nov., isolated from a contaminated laboratory plate.</title>
        <authorList>
            <person name="Chou J.H."/>
            <person name="Lee J.H."/>
            <person name="Lin M.C."/>
            <person name="Chang P.S."/>
            <person name="Arun A.B."/>
            <person name="Young C.C."/>
            <person name="Chen W.M."/>
        </authorList>
    </citation>
    <scope>NUCLEOTIDE SEQUENCE [LARGE SCALE GENOMIC DNA]</scope>
    <source>
        <strain evidence="6 7">CKOBP-6</strain>
    </source>
</reference>
<keyword evidence="2" id="KW-0238">DNA-binding</keyword>
<feature type="domain" description="HTH araC/xylS-type" evidence="5">
    <location>
        <begin position="670"/>
        <end position="769"/>
    </location>
</feature>
<keyword evidence="4" id="KW-0472">Membrane</keyword>
<evidence type="ECO:0000313" key="6">
    <source>
        <dbReference type="EMBL" id="RAV17419.1"/>
    </source>
</evidence>
<dbReference type="OrthoDB" id="2515823at2"/>